<dbReference type="SUPFAM" id="SSF50630">
    <property type="entry name" value="Acid proteases"/>
    <property type="match status" value="1"/>
</dbReference>
<dbReference type="PANTHER" id="PTHR47966">
    <property type="entry name" value="BETA-SITE APP-CLEAVING ENZYME, ISOFORM A-RELATED"/>
    <property type="match status" value="1"/>
</dbReference>
<feature type="domain" description="Peptidase A1" evidence="5">
    <location>
        <begin position="57"/>
        <end position="386"/>
    </location>
</feature>
<evidence type="ECO:0000259" key="5">
    <source>
        <dbReference type="PROSITE" id="PS51767"/>
    </source>
</evidence>
<evidence type="ECO:0000256" key="2">
    <source>
        <dbReference type="ARBA" id="ARBA00022750"/>
    </source>
</evidence>
<comment type="similarity">
    <text evidence="1">Belongs to the peptidase A1 family.</text>
</comment>
<gene>
    <name evidence="6" type="ORF">SERLADRAFT_361378</name>
</gene>
<dbReference type="AlphaFoldDB" id="F8NXY5"/>
<keyword evidence="3" id="KW-0812">Transmembrane</keyword>
<dbReference type="InterPro" id="IPR001461">
    <property type="entry name" value="Aspartic_peptidase_A1"/>
</dbReference>
<feature type="signal peptide" evidence="4">
    <location>
        <begin position="1"/>
        <end position="20"/>
    </location>
</feature>
<reference evidence="6" key="1">
    <citation type="submission" date="2011-04" db="EMBL/GenBank/DDBJ databases">
        <title>Evolution of plant cell wall degrading machinery underlies the functional diversity of forest fungi.</title>
        <authorList>
            <consortium name="US DOE Joint Genome Institute (JGI-PGF)"/>
            <person name="Eastwood D.C."/>
            <person name="Floudas D."/>
            <person name="Binder M."/>
            <person name="Majcherczyk A."/>
            <person name="Schneider P."/>
            <person name="Aerts A."/>
            <person name="Asiegbu F.O."/>
            <person name="Baker S.E."/>
            <person name="Barry K."/>
            <person name="Bendiksby M."/>
            <person name="Blumentritt M."/>
            <person name="Coutinho P.M."/>
            <person name="Cullen D."/>
            <person name="Cullen D."/>
            <person name="Gathman A."/>
            <person name="Goodell B."/>
            <person name="Henrissat B."/>
            <person name="Ihrmark K."/>
            <person name="Kauserud H."/>
            <person name="Kohler A."/>
            <person name="LaButti K."/>
            <person name="Lapidus A."/>
            <person name="Lavin J.L."/>
            <person name="Lee Y.-H."/>
            <person name="Lindquist E."/>
            <person name="Lilly W."/>
            <person name="Lucas S."/>
            <person name="Morin E."/>
            <person name="Murat C."/>
            <person name="Oguiza J.A."/>
            <person name="Park J."/>
            <person name="Pisabarro A.G."/>
            <person name="Riley R."/>
            <person name="Rosling A."/>
            <person name="Salamov A."/>
            <person name="Schmidt O."/>
            <person name="Schmutz J."/>
            <person name="Skrede I."/>
            <person name="Stenlid J."/>
            <person name="Wiebenga A."/>
            <person name="Xie X."/>
            <person name="Kues U."/>
            <person name="Hibbett D.S."/>
            <person name="Hoffmeister D."/>
            <person name="Hogberg N."/>
            <person name="Martin F."/>
            <person name="Grigoriev I.V."/>
            <person name="Watkinson S.C."/>
        </authorList>
    </citation>
    <scope>NUCLEOTIDE SEQUENCE</scope>
    <source>
        <strain evidence="6">S7.9</strain>
    </source>
</reference>
<keyword evidence="3" id="KW-0472">Membrane</keyword>
<dbReference type="CDD" id="cd05471">
    <property type="entry name" value="pepsin_like"/>
    <property type="match status" value="1"/>
</dbReference>
<dbReference type="PROSITE" id="PS51767">
    <property type="entry name" value="PEPTIDASE_A1"/>
    <property type="match status" value="1"/>
</dbReference>
<organism>
    <name type="scientific">Serpula lacrymans var. lacrymans (strain S7.9)</name>
    <name type="common">Dry rot fungus</name>
    <dbReference type="NCBI Taxonomy" id="578457"/>
    <lineage>
        <taxon>Eukaryota</taxon>
        <taxon>Fungi</taxon>
        <taxon>Dikarya</taxon>
        <taxon>Basidiomycota</taxon>
        <taxon>Agaricomycotina</taxon>
        <taxon>Agaricomycetes</taxon>
        <taxon>Agaricomycetidae</taxon>
        <taxon>Boletales</taxon>
        <taxon>Coniophorineae</taxon>
        <taxon>Serpulaceae</taxon>
        <taxon>Serpula</taxon>
    </lineage>
</organism>
<dbReference type="PROSITE" id="PS00141">
    <property type="entry name" value="ASP_PROTEASE"/>
    <property type="match status" value="1"/>
</dbReference>
<name>F8NXY5_SERL9</name>
<dbReference type="Pfam" id="PF00026">
    <property type="entry name" value="Asp"/>
    <property type="match status" value="1"/>
</dbReference>
<dbReference type="HOGENOM" id="CLU_013253_8_0_1"/>
<dbReference type="OrthoDB" id="15189at2759"/>
<dbReference type="KEGG" id="sla:SERLADRAFT_361378"/>
<dbReference type="Proteomes" id="UP000008064">
    <property type="component" value="Unassembled WGS sequence"/>
</dbReference>
<keyword evidence="2" id="KW-0064">Aspartyl protease</keyword>
<feature type="chain" id="PRO_5003376391" description="Peptidase A1 domain-containing protein" evidence="4">
    <location>
        <begin position="21"/>
        <end position="523"/>
    </location>
</feature>
<feature type="transmembrane region" description="Helical" evidence="3">
    <location>
        <begin position="436"/>
        <end position="463"/>
    </location>
</feature>
<dbReference type="GO" id="GO:0004190">
    <property type="term" value="F:aspartic-type endopeptidase activity"/>
    <property type="evidence" value="ECO:0007669"/>
    <property type="project" value="UniProtKB-KW"/>
</dbReference>
<dbReference type="RefSeq" id="XP_007318196.1">
    <property type="nucleotide sequence ID" value="XM_007318134.1"/>
</dbReference>
<evidence type="ECO:0000256" key="3">
    <source>
        <dbReference type="SAM" id="Phobius"/>
    </source>
</evidence>
<keyword evidence="2" id="KW-0645">Protease</keyword>
<accession>F8NXY5</accession>
<dbReference type="InterPro" id="IPR034164">
    <property type="entry name" value="Pepsin-like_dom"/>
</dbReference>
<protein>
    <recommendedName>
        <fullName evidence="5">Peptidase A1 domain-containing protein</fullName>
    </recommendedName>
</protein>
<dbReference type="Gene3D" id="2.40.70.10">
    <property type="entry name" value="Acid Proteases"/>
    <property type="match status" value="2"/>
</dbReference>
<evidence type="ECO:0000256" key="1">
    <source>
        <dbReference type="ARBA" id="ARBA00007447"/>
    </source>
</evidence>
<evidence type="ECO:0000313" key="6">
    <source>
        <dbReference type="EMBL" id="EGO24177.1"/>
    </source>
</evidence>
<dbReference type="InterPro" id="IPR033121">
    <property type="entry name" value="PEPTIDASE_A1"/>
</dbReference>
<keyword evidence="3" id="KW-1133">Transmembrane helix</keyword>
<dbReference type="GeneID" id="18809842"/>
<keyword evidence="4" id="KW-0732">Signal</keyword>
<dbReference type="InterPro" id="IPR021109">
    <property type="entry name" value="Peptidase_aspartic_dom_sf"/>
</dbReference>
<keyword evidence="2" id="KW-0378">Hydrolase</keyword>
<dbReference type="InterPro" id="IPR001969">
    <property type="entry name" value="Aspartic_peptidase_AS"/>
</dbReference>
<dbReference type="PANTHER" id="PTHR47966:SF51">
    <property type="entry name" value="BETA-SITE APP-CLEAVING ENZYME, ISOFORM A-RELATED"/>
    <property type="match status" value="1"/>
</dbReference>
<sequence>MFQILILPFALLALFDGVHAARLSLRGRPVTPGSGFHRRSSISSHTSRLNDSQNLMYSADITLNGETFQAMIDTGSSDLWVIYNIPGAKDQGFNSTLIYDGGQVSGTVQAATLEFAGYEVPDQFFMLVPEANNSVGLDVLIGLGPGQGSMIRFLGNSSAADPPLDRIFRQNTSTPNYLSVLLGRSDDPEEPYPGELTVGEVLSNYTGILNQPKLDVTIGNFTMDSVHLGQHWQTLLDQNGIIGPDGETIPIKTVVNNSIDPNKATVAFDTGYTYPQIPEYVAEAIYGKVNGSSLQNVTELGGTFWVVPCDEEINATFIFGGVHYPIHPLDLNFAVRDDFCVGAFQPFSYVVEESITGPLYDMMLGMAFLRNAYLLVDLGDFVDGSNRTTAPPYIQLLSVTNATQASEEFAQQRKNGTSLLANDLLRKTTKSTGKKIAAWIIGVIVVCVVIGLLLLGLCCMCLCRRRNNRNNAGPQQIWPVSQSYRSISDPTPQGADEMHLVHNDPVYNPEQTYRTAWDPNYKA</sequence>
<dbReference type="EMBL" id="GL945434">
    <property type="protein sequence ID" value="EGO24177.1"/>
    <property type="molecule type" value="Genomic_DNA"/>
</dbReference>
<proteinExistence type="inferred from homology"/>
<dbReference type="GO" id="GO:0006508">
    <property type="term" value="P:proteolysis"/>
    <property type="evidence" value="ECO:0007669"/>
    <property type="project" value="InterPro"/>
</dbReference>
<evidence type="ECO:0000256" key="4">
    <source>
        <dbReference type="SAM" id="SignalP"/>
    </source>
</evidence>